<keyword evidence="3" id="KW-1185">Reference proteome</keyword>
<feature type="region of interest" description="Disordered" evidence="1">
    <location>
        <begin position="28"/>
        <end position="131"/>
    </location>
</feature>
<evidence type="ECO:0000313" key="2">
    <source>
        <dbReference type="EMBL" id="KAF9324982.1"/>
    </source>
</evidence>
<dbReference type="Proteomes" id="UP000696485">
    <property type="component" value="Unassembled WGS sequence"/>
</dbReference>
<dbReference type="EMBL" id="JAAAUY010000997">
    <property type="protein sequence ID" value="KAF9324982.1"/>
    <property type="molecule type" value="Genomic_DNA"/>
</dbReference>
<feature type="compositionally biased region" description="Acidic residues" evidence="1">
    <location>
        <begin position="43"/>
        <end position="56"/>
    </location>
</feature>
<gene>
    <name evidence="2" type="ORF">BG006_011501</name>
</gene>
<feature type="compositionally biased region" description="Polar residues" evidence="1">
    <location>
        <begin position="60"/>
        <end position="71"/>
    </location>
</feature>
<protein>
    <submittedName>
        <fullName evidence="2">Uncharacterized protein</fullName>
    </submittedName>
</protein>
<comment type="caution">
    <text evidence="2">The sequence shown here is derived from an EMBL/GenBank/DDBJ whole genome shotgun (WGS) entry which is preliminary data.</text>
</comment>
<evidence type="ECO:0000313" key="3">
    <source>
        <dbReference type="Proteomes" id="UP000696485"/>
    </source>
</evidence>
<feature type="compositionally biased region" description="Pro residues" evidence="1">
    <location>
        <begin position="112"/>
        <end position="129"/>
    </location>
</feature>
<organism evidence="2 3">
    <name type="scientific">Podila minutissima</name>
    <dbReference type="NCBI Taxonomy" id="64525"/>
    <lineage>
        <taxon>Eukaryota</taxon>
        <taxon>Fungi</taxon>
        <taxon>Fungi incertae sedis</taxon>
        <taxon>Mucoromycota</taxon>
        <taxon>Mortierellomycotina</taxon>
        <taxon>Mortierellomycetes</taxon>
        <taxon>Mortierellales</taxon>
        <taxon>Mortierellaceae</taxon>
        <taxon>Podila</taxon>
    </lineage>
</organism>
<sequence>MKPGNACPKAHVGEVEYLPPIPIDITPKKVATSTDTVLSGLDKEDDNIDTSSDDNEMPWTLTTGPTKSSLFEDSGKKLWKAIGQSSSDNKVEKPNGTNMQPRPQRSRTPPGQSRPPSGPSEPPSAPSGLPPVLSTAATVHFYHYDMPTASGNILVASTSALAGYPKIMNMVVRAKVLQDQFFGHSGSADCEILVNISFLNWHRSRWRWSMPTTEC</sequence>
<reference evidence="2" key="1">
    <citation type="journal article" date="2020" name="Fungal Divers.">
        <title>Resolving the Mortierellaceae phylogeny through synthesis of multi-gene phylogenetics and phylogenomics.</title>
        <authorList>
            <person name="Vandepol N."/>
            <person name="Liber J."/>
            <person name="Desiro A."/>
            <person name="Na H."/>
            <person name="Kennedy M."/>
            <person name="Barry K."/>
            <person name="Grigoriev I.V."/>
            <person name="Miller A.N."/>
            <person name="O'Donnell K."/>
            <person name="Stajich J.E."/>
            <person name="Bonito G."/>
        </authorList>
    </citation>
    <scope>NUCLEOTIDE SEQUENCE</scope>
    <source>
        <strain evidence="2">NVP1</strain>
    </source>
</reference>
<dbReference type="AlphaFoldDB" id="A0A9P5VI26"/>
<evidence type="ECO:0000256" key="1">
    <source>
        <dbReference type="SAM" id="MobiDB-lite"/>
    </source>
</evidence>
<feature type="compositionally biased region" description="Low complexity" evidence="1">
    <location>
        <begin position="100"/>
        <end position="111"/>
    </location>
</feature>
<name>A0A9P5VI26_9FUNG</name>
<accession>A0A9P5VI26</accession>
<proteinExistence type="predicted"/>